<evidence type="ECO:0000256" key="2">
    <source>
        <dbReference type="SAM" id="MobiDB-lite"/>
    </source>
</evidence>
<gene>
    <name evidence="3" type="ORF">K493DRAFT_315377</name>
</gene>
<feature type="compositionally biased region" description="Polar residues" evidence="2">
    <location>
        <begin position="22"/>
        <end position="33"/>
    </location>
</feature>
<protein>
    <submittedName>
        <fullName evidence="3">Uncharacterized protein</fullName>
    </submittedName>
</protein>
<dbReference type="OrthoDB" id="2422919at2759"/>
<dbReference type="AlphaFoldDB" id="A0A1Y1Y9M7"/>
<evidence type="ECO:0000313" key="3">
    <source>
        <dbReference type="EMBL" id="ORX94697.1"/>
    </source>
</evidence>
<name>A0A1Y1Y9M7_9FUNG</name>
<reference evidence="3 4" key="1">
    <citation type="submission" date="2016-07" db="EMBL/GenBank/DDBJ databases">
        <title>Pervasive Adenine N6-methylation of Active Genes in Fungi.</title>
        <authorList>
            <consortium name="DOE Joint Genome Institute"/>
            <person name="Mondo S.J."/>
            <person name="Dannebaum R.O."/>
            <person name="Kuo R.C."/>
            <person name="Labutti K."/>
            <person name="Haridas S."/>
            <person name="Kuo A."/>
            <person name="Salamov A."/>
            <person name="Ahrendt S.R."/>
            <person name="Lipzen A."/>
            <person name="Sullivan W."/>
            <person name="Andreopoulos W.B."/>
            <person name="Clum A."/>
            <person name="Lindquist E."/>
            <person name="Daum C."/>
            <person name="Ramamoorthy G.K."/>
            <person name="Gryganskyi A."/>
            <person name="Culley D."/>
            <person name="Magnuson J.K."/>
            <person name="James T.Y."/>
            <person name="O'Malley M.A."/>
            <person name="Stajich J.E."/>
            <person name="Spatafora J.W."/>
            <person name="Visel A."/>
            <person name="Grigoriev I.V."/>
        </authorList>
    </citation>
    <scope>NUCLEOTIDE SEQUENCE [LARGE SCALE GENOMIC DNA]</scope>
    <source>
        <strain evidence="3 4">CBS 931.73</strain>
    </source>
</reference>
<evidence type="ECO:0000313" key="4">
    <source>
        <dbReference type="Proteomes" id="UP000193498"/>
    </source>
</evidence>
<feature type="region of interest" description="Disordered" evidence="2">
    <location>
        <begin position="16"/>
        <end position="41"/>
    </location>
</feature>
<comment type="caution">
    <text evidence="3">The sequence shown here is derived from an EMBL/GenBank/DDBJ whole genome shotgun (WGS) entry which is preliminary data.</text>
</comment>
<organism evidence="3 4">
    <name type="scientific">Basidiobolus meristosporus CBS 931.73</name>
    <dbReference type="NCBI Taxonomy" id="1314790"/>
    <lineage>
        <taxon>Eukaryota</taxon>
        <taxon>Fungi</taxon>
        <taxon>Fungi incertae sedis</taxon>
        <taxon>Zoopagomycota</taxon>
        <taxon>Entomophthoromycotina</taxon>
        <taxon>Basidiobolomycetes</taxon>
        <taxon>Basidiobolales</taxon>
        <taxon>Basidiobolaceae</taxon>
        <taxon>Basidiobolus</taxon>
    </lineage>
</organism>
<keyword evidence="1" id="KW-0175">Coiled coil</keyword>
<feature type="coiled-coil region" evidence="1">
    <location>
        <begin position="54"/>
        <end position="88"/>
    </location>
</feature>
<dbReference type="Proteomes" id="UP000193498">
    <property type="component" value="Unassembled WGS sequence"/>
</dbReference>
<accession>A0A1Y1Y9M7</accession>
<sequence length="246" mass="27773">MKLSKLFSYFKSSSQDKHRVKTSTPTQGASPLSDQRGASEDASGAQFNITSYRMHVLEAENQYLYEQNRKLNRELKNARITNDSLREIVKMKDRLIDSIVEEQYETMQKAHIIEDSMRLLLLDGDKPTHASKDSKASYKHGDPEALKQFVAAIKSIPSTPQQVKVTQANIPMPKCSPTHKQKYTKPLLPPLPAISDADESFGLSIKNEMNMHQKEPYLSLLAVPKNCGRSESAEFGKQLRLMASDF</sequence>
<proteinExistence type="predicted"/>
<evidence type="ECO:0000256" key="1">
    <source>
        <dbReference type="SAM" id="Coils"/>
    </source>
</evidence>
<dbReference type="InParanoid" id="A0A1Y1Y9M7"/>
<dbReference type="EMBL" id="MCFE01000198">
    <property type="protein sequence ID" value="ORX94697.1"/>
    <property type="molecule type" value="Genomic_DNA"/>
</dbReference>
<keyword evidence="4" id="KW-1185">Reference proteome</keyword>